<feature type="region of interest" description="Disordered" evidence="1">
    <location>
        <begin position="1"/>
        <end position="56"/>
    </location>
</feature>
<dbReference type="EMBL" id="RCHU01000534">
    <property type="protein sequence ID" value="TKS02675.1"/>
    <property type="molecule type" value="Genomic_DNA"/>
</dbReference>
<name>A0A4U5Q3L2_POPAL</name>
<dbReference type="STRING" id="43335.A0A4U5Q3L2"/>
<feature type="compositionally biased region" description="Basic and acidic residues" evidence="1">
    <location>
        <begin position="1"/>
        <end position="46"/>
    </location>
</feature>
<evidence type="ECO:0000256" key="1">
    <source>
        <dbReference type="SAM" id="MobiDB-lite"/>
    </source>
</evidence>
<reference evidence="2" key="1">
    <citation type="submission" date="2018-10" db="EMBL/GenBank/DDBJ databases">
        <title>Population genomic analysis revealed the cold adaptation of white poplar.</title>
        <authorList>
            <person name="Liu Y.-J."/>
        </authorList>
    </citation>
    <scope>NUCLEOTIDE SEQUENCE [LARGE SCALE GENOMIC DNA]</scope>
    <source>
        <strain evidence="2">PAL-ZL1</strain>
    </source>
</reference>
<geneLocation type="mitochondrion" evidence="2"/>
<evidence type="ECO:0000313" key="2">
    <source>
        <dbReference type="EMBL" id="TKS02675.1"/>
    </source>
</evidence>
<accession>A0A4U5Q3L2</accession>
<protein>
    <submittedName>
        <fullName evidence="2">Uncharacterized protein</fullName>
    </submittedName>
</protein>
<organism evidence="2">
    <name type="scientific">Populus alba</name>
    <name type="common">White poplar</name>
    <dbReference type="NCBI Taxonomy" id="43335"/>
    <lineage>
        <taxon>Eukaryota</taxon>
        <taxon>Viridiplantae</taxon>
        <taxon>Streptophyta</taxon>
        <taxon>Embryophyta</taxon>
        <taxon>Tracheophyta</taxon>
        <taxon>Spermatophyta</taxon>
        <taxon>Magnoliopsida</taxon>
        <taxon>eudicotyledons</taxon>
        <taxon>Gunneridae</taxon>
        <taxon>Pentapetalae</taxon>
        <taxon>rosids</taxon>
        <taxon>fabids</taxon>
        <taxon>Malpighiales</taxon>
        <taxon>Salicaceae</taxon>
        <taxon>Saliceae</taxon>
        <taxon>Populus</taxon>
    </lineage>
</organism>
<comment type="caution">
    <text evidence="2">The sequence shown here is derived from an EMBL/GenBank/DDBJ whole genome shotgun (WGS) entry which is preliminary data.</text>
</comment>
<gene>
    <name evidence="2" type="ORF">D5086_0000160760</name>
</gene>
<proteinExistence type="predicted"/>
<sequence length="213" mass="23332">MNEKKALTEGRSGDSTDKERKSSGRKGWFEDPLVKGKGRPDERSTELHPYSPGPCTSLSPGGWPPILDLPIFKKIPGSIRFSIKSPFNGSLNYVQGISLLSNGKRASPRKCPFSLGHLLWLIVKSSAVGISALLSPGACGSSRKGDRFTIHMNTSLEMPFEWTSEIIRMERESQSRAGTSRLARDLRSSLALGAVREGNEDGISSLMLMQVRK</sequence>
<dbReference type="AlphaFoldDB" id="A0A4U5Q3L2"/>
<keyword evidence="2" id="KW-0496">Mitochondrion</keyword>